<keyword evidence="16" id="KW-1185">Reference proteome</keyword>
<feature type="transmembrane region" description="Helical" evidence="13">
    <location>
        <begin position="46"/>
        <end position="65"/>
    </location>
</feature>
<dbReference type="EMBL" id="BMLS01000003">
    <property type="protein sequence ID" value="GGO70009.1"/>
    <property type="molecule type" value="Genomic_DNA"/>
</dbReference>
<dbReference type="GO" id="GO:0005886">
    <property type="term" value="C:plasma membrane"/>
    <property type="evidence" value="ECO:0007669"/>
    <property type="project" value="UniProtKB-SubCell"/>
</dbReference>
<reference evidence="15" key="1">
    <citation type="journal article" date="2014" name="Int. J. Syst. Evol. Microbiol.">
        <title>Complete genome sequence of Corynebacterium casei LMG S-19264T (=DSM 44701T), isolated from a smear-ripened cheese.</title>
        <authorList>
            <consortium name="US DOE Joint Genome Institute (JGI-PGF)"/>
            <person name="Walter F."/>
            <person name="Albersmeier A."/>
            <person name="Kalinowski J."/>
            <person name="Ruckert C."/>
        </authorList>
    </citation>
    <scope>NUCLEOTIDE SEQUENCE</scope>
    <source>
        <strain evidence="15">CGMCC 1.7086</strain>
    </source>
</reference>
<comment type="subcellular location">
    <subcellularLocation>
        <location evidence="2">Cell membrane</location>
        <topology evidence="2">Multi-pass membrane protein</topology>
    </subcellularLocation>
</comment>
<feature type="transmembrane region" description="Helical" evidence="13">
    <location>
        <begin position="12"/>
        <end position="34"/>
    </location>
</feature>
<keyword evidence="4" id="KW-1003">Cell membrane</keyword>
<evidence type="ECO:0000256" key="8">
    <source>
        <dbReference type="ARBA" id="ARBA00022982"/>
    </source>
</evidence>
<evidence type="ECO:0000256" key="9">
    <source>
        <dbReference type="ARBA" id="ARBA00022989"/>
    </source>
</evidence>
<accession>A0A917YYW6</accession>
<dbReference type="AlphaFoldDB" id="A0A917YYW6"/>
<evidence type="ECO:0000259" key="14">
    <source>
        <dbReference type="Pfam" id="PF01292"/>
    </source>
</evidence>
<evidence type="ECO:0000313" key="16">
    <source>
        <dbReference type="Proteomes" id="UP000606935"/>
    </source>
</evidence>
<gene>
    <name evidence="15" type="ORF">GCM10010982_22500</name>
</gene>
<evidence type="ECO:0000313" key="15">
    <source>
        <dbReference type="EMBL" id="GGO70009.1"/>
    </source>
</evidence>
<feature type="transmembrane region" description="Helical" evidence="13">
    <location>
        <begin position="85"/>
        <end position="108"/>
    </location>
</feature>
<keyword evidence="8" id="KW-0249">Electron transport</keyword>
<keyword evidence="6 13" id="KW-0812">Transmembrane</keyword>
<feature type="transmembrane region" description="Helical" evidence="13">
    <location>
        <begin position="145"/>
        <end position="163"/>
    </location>
</feature>
<reference evidence="15" key="2">
    <citation type="submission" date="2020-09" db="EMBL/GenBank/DDBJ databases">
        <authorList>
            <person name="Sun Q."/>
            <person name="Zhou Y."/>
        </authorList>
    </citation>
    <scope>NUCLEOTIDE SEQUENCE</scope>
    <source>
        <strain evidence="15">CGMCC 1.7086</strain>
    </source>
</reference>
<keyword evidence="9 13" id="KW-1133">Transmembrane helix</keyword>
<evidence type="ECO:0000256" key="4">
    <source>
        <dbReference type="ARBA" id="ARBA00022475"/>
    </source>
</evidence>
<evidence type="ECO:0000256" key="6">
    <source>
        <dbReference type="ARBA" id="ARBA00022692"/>
    </source>
</evidence>
<dbReference type="InterPro" id="IPR052168">
    <property type="entry name" value="Cytochrome_b561_oxidase"/>
</dbReference>
<evidence type="ECO:0000256" key="13">
    <source>
        <dbReference type="SAM" id="Phobius"/>
    </source>
</evidence>
<evidence type="ECO:0000256" key="3">
    <source>
        <dbReference type="ARBA" id="ARBA00022448"/>
    </source>
</evidence>
<dbReference type="GO" id="GO:0046872">
    <property type="term" value="F:metal ion binding"/>
    <property type="evidence" value="ECO:0007669"/>
    <property type="project" value="UniProtKB-KW"/>
</dbReference>
<comment type="similarity">
    <text evidence="12">Belongs to the cytochrome b561 family.</text>
</comment>
<sequence length="178" mass="19843">MSRSTYHPISIAMHWLMLLLIVAVYACIELREIYPKGSDPREALKQWHFMLGLLVGTLVLIRIYFRLTTRAPAIEPAPSALQRKLAAAMHGLLYLLMLGLPLAGWLILSAAGKPVPFFGLTLPPLVAENGDLAGMIKEWHETIGQAGYFLIGLHALVALWHHYGKKDNTLLRMLPGKK</sequence>
<keyword evidence="10" id="KW-0408">Iron</keyword>
<keyword evidence="3" id="KW-0813">Transport</keyword>
<dbReference type="PANTHER" id="PTHR30529">
    <property type="entry name" value="CYTOCHROME B561"/>
    <property type="match status" value="1"/>
</dbReference>
<dbReference type="RefSeq" id="WP_188694833.1">
    <property type="nucleotide sequence ID" value="NZ_BMLS01000003.1"/>
</dbReference>
<dbReference type="InterPro" id="IPR011577">
    <property type="entry name" value="Cyt_b561_bac/Ni-Hgenase"/>
</dbReference>
<dbReference type="Pfam" id="PF01292">
    <property type="entry name" value="Ni_hydr_CYTB"/>
    <property type="match status" value="1"/>
</dbReference>
<dbReference type="PANTHER" id="PTHR30529:SF3">
    <property type="entry name" value="CYTOCHROME B561 HOMOLOG 1"/>
    <property type="match status" value="1"/>
</dbReference>
<comment type="caution">
    <text evidence="15">The sequence shown here is derived from an EMBL/GenBank/DDBJ whole genome shotgun (WGS) entry which is preliminary data.</text>
</comment>
<evidence type="ECO:0000256" key="7">
    <source>
        <dbReference type="ARBA" id="ARBA00022723"/>
    </source>
</evidence>
<organism evidence="15 16">
    <name type="scientific">Bowmanella pacifica</name>
    <dbReference type="NCBI Taxonomy" id="502051"/>
    <lineage>
        <taxon>Bacteria</taxon>
        <taxon>Pseudomonadati</taxon>
        <taxon>Pseudomonadota</taxon>
        <taxon>Gammaproteobacteria</taxon>
        <taxon>Alteromonadales</taxon>
        <taxon>Alteromonadaceae</taxon>
        <taxon>Bowmanella</taxon>
    </lineage>
</organism>
<dbReference type="GO" id="GO:0009055">
    <property type="term" value="F:electron transfer activity"/>
    <property type="evidence" value="ECO:0007669"/>
    <property type="project" value="InterPro"/>
</dbReference>
<keyword evidence="11 13" id="KW-0472">Membrane</keyword>
<dbReference type="PROSITE" id="PS51257">
    <property type="entry name" value="PROKAR_LIPOPROTEIN"/>
    <property type="match status" value="1"/>
</dbReference>
<keyword evidence="7" id="KW-0479">Metal-binding</keyword>
<dbReference type="GO" id="GO:0020037">
    <property type="term" value="F:heme binding"/>
    <property type="evidence" value="ECO:0007669"/>
    <property type="project" value="TreeGrafter"/>
</dbReference>
<evidence type="ECO:0000256" key="11">
    <source>
        <dbReference type="ARBA" id="ARBA00023136"/>
    </source>
</evidence>
<name>A0A917YYW6_9ALTE</name>
<protein>
    <submittedName>
        <fullName evidence="15">Cytochrome b561</fullName>
    </submittedName>
</protein>
<evidence type="ECO:0000256" key="2">
    <source>
        <dbReference type="ARBA" id="ARBA00004651"/>
    </source>
</evidence>
<keyword evidence="5" id="KW-0349">Heme</keyword>
<dbReference type="InterPro" id="IPR016174">
    <property type="entry name" value="Di-haem_cyt_TM"/>
</dbReference>
<comment type="cofactor">
    <cofactor evidence="1">
        <name>heme b</name>
        <dbReference type="ChEBI" id="CHEBI:60344"/>
    </cofactor>
</comment>
<evidence type="ECO:0000256" key="10">
    <source>
        <dbReference type="ARBA" id="ARBA00023004"/>
    </source>
</evidence>
<evidence type="ECO:0000256" key="1">
    <source>
        <dbReference type="ARBA" id="ARBA00001970"/>
    </source>
</evidence>
<dbReference type="Proteomes" id="UP000606935">
    <property type="component" value="Unassembled WGS sequence"/>
</dbReference>
<proteinExistence type="inferred from homology"/>
<dbReference type="GO" id="GO:0022904">
    <property type="term" value="P:respiratory electron transport chain"/>
    <property type="evidence" value="ECO:0007669"/>
    <property type="project" value="InterPro"/>
</dbReference>
<dbReference type="SUPFAM" id="SSF81342">
    <property type="entry name" value="Transmembrane di-heme cytochromes"/>
    <property type="match status" value="1"/>
</dbReference>
<evidence type="ECO:0000256" key="5">
    <source>
        <dbReference type="ARBA" id="ARBA00022617"/>
    </source>
</evidence>
<feature type="domain" description="Cytochrome b561 bacterial/Ni-hydrogenase" evidence="14">
    <location>
        <begin position="6"/>
        <end position="176"/>
    </location>
</feature>
<evidence type="ECO:0000256" key="12">
    <source>
        <dbReference type="ARBA" id="ARBA00037975"/>
    </source>
</evidence>